<protein>
    <recommendedName>
        <fullName evidence="5">Rho termination factor N-terminal domain-containing protein</fullName>
    </recommendedName>
</protein>
<proteinExistence type="predicted"/>
<dbReference type="InterPro" id="IPR054775">
    <property type="entry name" value="2CompART"/>
</dbReference>
<dbReference type="EMBL" id="JALPQF010000014">
    <property type="protein sequence ID" value="MCK8481717.1"/>
    <property type="molecule type" value="Genomic_DNA"/>
</dbReference>
<dbReference type="Proteomes" id="UP001203687">
    <property type="component" value="Unassembled WGS sequence"/>
</dbReference>
<dbReference type="Pfam" id="PF22545">
    <property type="entry name" value="2CompARG"/>
    <property type="match status" value="1"/>
</dbReference>
<name>A0ABT0HD22_9FLAO</name>
<dbReference type="InterPro" id="IPR054774">
    <property type="entry name" value="2CompARG"/>
</dbReference>
<evidence type="ECO:0000259" key="1">
    <source>
        <dbReference type="Pfam" id="PF22545"/>
    </source>
</evidence>
<reference evidence="3" key="1">
    <citation type="submission" date="2022-04" db="EMBL/GenBank/DDBJ databases">
        <authorList>
            <person name="Ren T."/>
        </authorList>
    </citation>
    <scope>NUCLEOTIDE SEQUENCE</scope>
    <source>
        <strain evidence="3">F63249</strain>
    </source>
</reference>
<feature type="domain" description="2-Component system ADP-ribosyltransferase" evidence="2">
    <location>
        <begin position="4"/>
        <end position="122"/>
    </location>
</feature>
<sequence length="526" mass="61555">MKNNYYIQISSTSLSHYFVRGCIIPSKYIENKIYDFQDRANEGLIISYKKWNKSNDCSIEIIVTEEEVNQFTKLNSDNFFYNGVFPISRIQNIYFNTKEQAETTVWNINNGAGFIPNKLIKIEEKQEPFSQTIDNVKNLPSKDLSKKIKAFDLLMGGFAFMRIGTDNPNNVLLNYPENYISTLSYFNNLIKKELLSENETISKKYFTLFNDEKSEISYFKKFLGKNIGFDILESIAKENNIKLDKKFGRINIDNIPNNSPLYNLSILASYGTNSEKSIDNLVSDFISGKIDKKKVEEIFLIFGLNTGYSSLRNSYSSQNLTKTVKFELNSKLDYYTIESLYYYAINHQISDDFPYLENIIHEEKEDKKIPLDYRYYRIFNTKIVTKKKDYSEYLEKFSKTLALEISNWFPQNFISSNSKNIENHIQNLLKPNFDLLIKELQEKSNIKFKQEKSEDIIKLSNYENKKNISLKEDNDKIIVIDKLMKLKKDELQNIAKEKGIDYKKSDTKKILCDVIYSHNSNATLFS</sequence>
<evidence type="ECO:0000259" key="2">
    <source>
        <dbReference type="Pfam" id="PF22546"/>
    </source>
</evidence>
<dbReference type="Pfam" id="PF22546">
    <property type="entry name" value="2CompART"/>
    <property type="match status" value="1"/>
</dbReference>
<dbReference type="RefSeq" id="WP_248413565.1">
    <property type="nucleotide sequence ID" value="NZ_JALPQF010000014.1"/>
</dbReference>
<comment type="caution">
    <text evidence="3">The sequence shown here is derived from an EMBL/GenBank/DDBJ whole genome shotgun (WGS) entry which is preliminary data.</text>
</comment>
<keyword evidence="4" id="KW-1185">Reference proteome</keyword>
<evidence type="ECO:0000313" key="3">
    <source>
        <dbReference type="EMBL" id="MCK8481717.1"/>
    </source>
</evidence>
<evidence type="ECO:0008006" key="5">
    <source>
        <dbReference type="Google" id="ProtNLM"/>
    </source>
</evidence>
<accession>A0ABT0HD22</accession>
<evidence type="ECO:0000313" key="4">
    <source>
        <dbReference type="Proteomes" id="UP001203687"/>
    </source>
</evidence>
<organism evidence="3 4">
    <name type="scientific">Psychroserpens algicola</name>
    <dbReference type="NCBI Taxonomy" id="1719034"/>
    <lineage>
        <taxon>Bacteria</taxon>
        <taxon>Pseudomonadati</taxon>
        <taxon>Bacteroidota</taxon>
        <taxon>Flavobacteriia</taxon>
        <taxon>Flavobacteriales</taxon>
        <taxon>Flavobacteriaceae</taxon>
        <taxon>Psychroserpens</taxon>
    </lineage>
</organism>
<gene>
    <name evidence="3" type="ORF">MUY34_13880</name>
</gene>
<feature type="domain" description="2-Component system ADP-ribose glycohydrolase" evidence="1">
    <location>
        <begin position="254"/>
        <end position="315"/>
    </location>
</feature>